<dbReference type="Proteomes" id="UP000299102">
    <property type="component" value="Unassembled WGS sequence"/>
</dbReference>
<evidence type="ECO:0000313" key="1">
    <source>
        <dbReference type="EMBL" id="GBP51542.1"/>
    </source>
</evidence>
<proteinExistence type="predicted"/>
<dbReference type="AlphaFoldDB" id="A0A4C1WM35"/>
<reference evidence="1 2" key="1">
    <citation type="journal article" date="2019" name="Commun. Biol.">
        <title>The bagworm genome reveals a unique fibroin gene that provides high tensile strength.</title>
        <authorList>
            <person name="Kono N."/>
            <person name="Nakamura H."/>
            <person name="Ohtoshi R."/>
            <person name="Tomita M."/>
            <person name="Numata K."/>
            <person name="Arakawa K."/>
        </authorList>
    </citation>
    <scope>NUCLEOTIDE SEQUENCE [LARGE SCALE GENOMIC DNA]</scope>
</reference>
<organism evidence="1 2">
    <name type="scientific">Eumeta variegata</name>
    <name type="common">Bagworm moth</name>
    <name type="synonym">Eumeta japonica</name>
    <dbReference type="NCBI Taxonomy" id="151549"/>
    <lineage>
        <taxon>Eukaryota</taxon>
        <taxon>Metazoa</taxon>
        <taxon>Ecdysozoa</taxon>
        <taxon>Arthropoda</taxon>
        <taxon>Hexapoda</taxon>
        <taxon>Insecta</taxon>
        <taxon>Pterygota</taxon>
        <taxon>Neoptera</taxon>
        <taxon>Endopterygota</taxon>
        <taxon>Lepidoptera</taxon>
        <taxon>Glossata</taxon>
        <taxon>Ditrysia</taxon>
        <taxon>Tineoidea</taxon>
        <taxon>Psychidae</taxon>
        <taxon>Oiketicinae</taxon>
        <taxon>Eumeta</taxon>
    </lineage>
</organism>
<name>A0A4C1WM35_EUMVA</name>
<dbReference type="EMBL" id="BGZK01000583">
    <property type="protein sequence ID" value="GBP51542.1"/>
    <property type="molecule type" value="Genomic_DNA"/>
</dbReference>
<keyword evidence="2" id="KW-1185">Reference proteome</keyword>
<gene>
    <name evidence="1" type="ORF">EVAR_34428_1</name>
</gene>
<protein>
    <submittedName>
        <fullName evidence="1">Uncharacterized protein</fullName>
    </submittedName>
</protein>
<comment type="caution">
    <text evidence="1">The sequence shown here is derived from an EMBL/GenBank/DDBJ whole genome shotgun (WGS) entry which is preliminary data.</text>
</comment>
<evidence type="ECO:0000313" key="2">
    <source>
        <dbReference type="Proteomes" id="UP000299102"/>
    </source>
</evidence>
<accession>A0A4C1WM35</accession>
<sequence length="133" mass="14755">MVDHSKALPYTAAPALCHNTSITCSLLDVTRGQRRVRTGTNVPLSIFFSGLPTPRTINSTITSRPETRWANNPQAYQRKQAIREMYPRGPRPARSTASVRTKADSSDKGALSAILSYGFRRVAIDCFSWGRDI</sequence>